<comment type="similarity">
    <text evidence="1">Belongs to the CPA3 antiporters (TC 2.A.63) subunit G family.</text>
</comment>
<sequence length="117" mass="12737">MVMEWIGAILVFIGVAFTLIAAIGLINMPDLFTRMHAASKPQLLGLMFICVGMAVELHNWRWAVLAVAVLVLQVITAPVSSHLVGRATYLTGNWDSEHLLVDDLTDDMSSSSMIDAP</sequence>
<accession>A0ABY0VB59</accession>
<evidence type="ECO:0000256" key="2">
    <source>
        <dbReference type="SAM" id="Phobius"/>
    </source>
</evidence>
<evidence type="ECO:0000313" key="4">
    <source>
        <dbReference type="Proteomes" id="UP000198976"/>
    </source>
</evidence>
<protein>
    <submittedName>
        <fullName evidence="3">Multisubunit sodium/proton antiporter, MrpG subunit</fullName>
    </submittedName>
</protein>
<dbReference type="EMBL" id="LT629792">
    <property type="protein sequence ID" value="SDU05045.1"/>
    <property type="molecule type" value="Genomic_DNA"/>
</dbReference>
<evidence type="ECO:0000256" key="1">
    <source>
        <dbReference type="ARBA" id="ARBA00008404"/>
    </source>
</evidence>
<dbReference type="InterPro" id="IPR005133">
    <property type="entry name" value="PhaG_MnhG_YufB"/>
</dbReference>
<keyword evidence="2" id="KW-0472">Membrane</keyword>
<evidence type="ECO:0000313" key="3">
    <source>
        <dbReference type="EMBL" id="SDU05045.1"/>
    </source>
</evidence>
<keyword evidence="4" id="KW-1185">Reference proteome</keyword>
<dbReference type="Pfam" id="PF03334">
    <property type="entry name" value="PhaG_MnhG_YufB"/>
    <property type="match status" value="1"/>
</dbReference>
<name>A0ABY0VB59_9ACTO</name>
<dbReference type="Proteomes" id="UP000198976">
    <property type="component" value="Chromosome I"/>
</dbReference>
<organism evidence="3 4">
    <name type="scientific">Schaalia radingae</name>
    <dbReference type="NCBI Taxonomy" id="131110"/>
    <lineage>
        <taxon>Bacteria</taxon>
        <taxon>Bacillati</taxon>
        <taxon>Actinomycetota</taxon>
        <taxon>Actinomycetes</taxon>
        <taxon>Actinomycetales</taxon>
        <taxon>Actinomycetaceae</taxon>
        <taxon>Schaalia</taxon>
    </lineage>
</organism>
<dbReference type="PANTHER" id="PTHR34703">
    <property type="entry name" value="ANTIPORTER SUBUNIT MNHG2-RELATED"/>
    <property type="match status" value="1"/>
</dbReference>
<gene>
    <name evidence="3" type="ORF">SAMN04489714_1859</name>
</gene>
<dbReference type="NCBIfam" id="NF009314">
    <property type="entry name" value="PRK12674.1-2"/>
    <property type="match status" value="1"/>
</dbReference>
<dbReference type="PANTHER" id="PTHR34703:SF1">
    <property type="entry name" value="ANTIPORTER SUBUNIT MNHG2-RELATED"/>
    <property type="match status" value="1"/>
</dbReference>
<dbReference type="NCBIfam" id="TIGR01300">
    <property type="entry name" value="CPA3_mnhG_phaG"/>
    <property type="match status" value="1"/>
</dbReference>
<keyword evidence="2" id="KW-1133">Transmembrane helix</keyword>
<reference evidence="3 4" key="1">
    <citation type="submission" date="2016-10" db="EMBL/GenBank/DDBJ databases">
        <authorList>
            <person name="Varghese N."/>
            <person name="Submissions S."/>
        </authorList>
    </citation>
    <scope>NUCLEOTIDE SEQUENCE [LARGE SCALE GENOMIC DNA]</scope>
    <source>
        <strain evidence="3 4">DSM 9169</strain>
    </source>
</reference>
<keyword evidence="2" id="KW-0812">Transmembrane</keyword>
<feature type="transmembrane region" description="Helical" evidence="2">
    <location>
        <begin position="6"/>
        <end position="26"/>
    </location>
</feature>
<dbReference type="RefSeq" id="WP_058237344.1">
    <property type="nucleotide sequence ID" value="NZ_LT629792.1"/>
</dbReference>
<proteinExistence type="inferred from homology"/>
<feature type="transmembrane region" description="Helical" evidence="2">
    <location>
        <begin position="61"/>
        <end position="79"/>
    </location>
</feature>